<dbReference type="GO" id="GO:0003723">
    <property type="term" value="F:RNA binding"/>
    <property type="evidence" value="ECO:0007669"/>
    <property type="project" value="UniProtKB-KW"/>
</dbReference>
<dbReference type="Pfam" id="PF16488">
    <property type="entry name" value="ArgoL2"/>
    <property type="match status" value="1"/>
</dbReference>
<dbReference type="PANTHER" id="PTHR22891">
    <property type="entry name" value="EUKARYOTIC TRANSLATION INITIATION FACTOR 2C"/>
    <property type="match status" value="1"/>
</dbReference>
<dbReference type="Gene3D" id="3.30.420.10">
    <property type="entry name" value="Ribonuclease H-like superfamily/Ribonuclease H"/>
    <property type="match status" value="1"/>
</dbReference>
<feature type="region of interest" description="Disordered" evidence="7">
    <location>
        <begin position="1"/>
        <end position="113"/>
    </location>
</feature>
<evidence type="ECO:0000256" key="4">
    <source>
        <dbReference type="ARBA" id="ARBA00022884"/>
    </source>
</evidence>
<evidence type="ECO:0000256" key="7">
    <source>
        <dbReference type="SAM" id="MobiDB-lite"/>
    </source>
</evidence>
<dbReference type="SMART" id="SM01163">
    <property type="entry name" value="DUF1785"/>
    <property type="match status" value="1"/>
</dbReference>
<dbReference type="InterPro" id="IPR036397">
    <property type="entry name" value="RNaseH_sf"/>
</dbReference>
<dbReference type="InterPro" id="IPR012337">
    <property type="entry name" value="RNaseH-like_sf"/>
</dbReference>
<dbReference type="GO" id="GO:1990904">
    <property type="term" value="C:ribonucleoprotein complex"/>
    <property type="evidence" value="ECO:0007669"/>
    <property type="project" value="UniProtKB-KW"/>
</dbReference>
<evidence type="ECO:0000259" key="9">
    <source>
        <dbReference type="PROSITE" id="PS50822"/>
    </source>
</evidence>
<evidence type="ECO:0000256" key="1">
    <source>
        <dbReference type="ARBA" id="ARBA00008201"/>
    </source>
</evidence>
<dbReference type="InterPro" id="IPR036085">
    <property type="entry name" value="PAZ_dom_sf"/>
</dbReference>
<dbReference type="Pfam" id="PF16486">
    <property type="entry name" value="ArgoN"/>
    <property type="match status" value="1"/>
</dbReference>
<gene>
    <name evidence="10" type="ORF">HS088_TW09G00392</name>
</gene>
<dbReference type="SUPFAM" id="SSF101690">
    <property type="entry name" value="PAZ domain"/>
    <property type="match status" value="1"/>
</dbReference>
<comment type="similarity">
    <text evidence="1">Belongs to the argonaute family. Ago subfamily.</text>
</comment>
<dbReference type="InterPro" id="IPR032472">
    <property type="entry name" value="ArgoL2"/>
</dbReference>
<dbReference type="GO" id="GO:0051607">
    <property type="term" value="P:defense response to virus"/>
    <property type="evidence" value="ECO:0007669"/>
    <property type="project" value="UniProtKB-ARBA"/>
</dbReference>
<keyword evidence="4" id="KW-0694">RNA-binding</keyword>
<accession>A0A7J7D7T0</accession>
<evidence type="ECO:0000313" key="11">
    <source>
        <dbReference type="Proteomes" id="UP000593562"/>
    </source>
</evidence>
<evidence type="ECO:0000256" key="5">
    <source>
        <dbReference type="ARBA" id="ARBA00023158"/>
    </source>
</evidence>
<dbReference type="SUPFAM" id="SSF53098">
    <property type="entry name" value="Ribonuclease H-like"/>
    <property type="match status" value="1"/>
</dbReference>
<dbReference type="CDD" id="cd04657">
    <property type="entry name" value="Piwi_ago-like"/>
    <property type="match status" value="1"/>
</dbReference>
<proteinExistence type="inferred from homology"/>
<evidence type="ECO:0000256" key="2">
    <source>
        <dbReference type="ARBA" id="ARBA00022491"/>
    </source>
</evidence>
<feature type="domain" description="PAZ" evidence="8">
    <location>
        <begin position="314"/>
        <end position="429"/>
    </location>
</feature>
<evidence type="ECO:0000256" key="6">
    <source>
        <dbReference type="ARBA" id="ARBA00023274"/>
    </source>
</evidence>
<evidence type="ECO:0000259" key="8">
    <source>
        <dbReference type="PROSITE" id="PS50821"/>
    </source>
</evidence>
<dbReference type="Pfam" id="PF02171">
    <property type="entry name" value="Piwi"/>
    <property type="match status" value="1"/>
</dbReference>
<feature type="compositionally biased region" description="Low complexity" evidence="7">
    <location>
        <begin position="26"/>
        <end position="51"/>
    </location>
</feature>
<feature type="domain" description="Piwi" evidence="9">
    <location>
        <begin position="612"/>
        <end position="911"/>
    </location>
</feature>
<comment type="caution">
    <text evidence="10">The sequence shown here is derived from an EMBL/GenBank/DDBJ whole genome shotgun (WGS) entry which is preliminary data.</text>
</comment>
<sequence length="959" mass="107267">MERGGFRGRGSAFGGDGRGRGRNYGQSQQQEQYHQQGRGRSQGRTQGHVGPSQGGRGGAEGPRSGGYYGGRGGGGRGGGEGRGYWGPPAPGQPHSQRSTAPVMRPDSGSTNAVRSLRLRTNHFLVKYNQESIIRHYNVDVKQEVPSKPGQRVKLPKSILSKIRNKLSSDDPIRFPLSMTAYDGEKSIFSAVALPTGKFKVEFSHGESMRTRSFIVTLQLANEIKLCKLNDYLSGTSTSIPRDILQPLDVVMKENPTRKMISFRGTFHSPTSYPKDSIGRGITASKGVKHRLKLSSQGLALCLDYSVLPFWEKIPVIDFLEKQIRGFDVNNFKRFMRDVENNLKGLKVNVTHRATDQVFKISGLTKDITQNISFPLEDPNGVIPPRDVRLVDYFMEKYSKDIVCKNIPCLNLGKSSGRNYVPMEFCVIAGGQRCKKELLDKYQDKKLKEKSLVRPKDRLNTILDMIQDGNGPRGGDISKNFGIEVDTNMTTVTARVIKPPELKLRTQNGNFMKVTVDGEKCHWNLVRKYVVEGKQILRWGLLDLSSYDRDELDADNFIPKLLRRCNDLGIDMAEPVSYRRASMNLLYNVDGLQQMLKGINEESNEIGRGDLEILVCVMPREDPGYNNLKWISEKQVGIVTQSCLSTNANKANDQFLANLALKINAKNGGSNVELMNLLPRIRGNGHVMFIGADVNHPGSWNSTSPSIAAVVSTVNWPAANRYIARIQPQDHRAERILNFGHMCLELVDTYAQLNQTRPEKIIIFRDGVSENQFDMVLEEELGDLKRKFKALNYSPTITVIVAQKRHLTRLFPENDMDGGSTGNVPPGTVVDTKINRDMKTDFYLSSHYGNIGTSKPAHYHALWDEHNFTRDELQELCYSLCFTCAQCTKPVSVVPPVWYADRAAYRGRLYHDAIELRKSSSSSSSSASAEASEATSSAVASFDEQLYRLHPNVENSMFFL</sequence>
<keyword evidence="5" id="KW-0943">RNA-mediated gene silencing</keyword>
<keyword evidence="3" id="KW-0810">Translation regulation</keyword>
<dbReference type="InterPro" id="IPR014811">
    <property type="entry name" value="ArgoL1"/>
</dbReference>
<reference evidence="10 11" key="1">
    <citation type="journal article" date="2020" name="Nat. Commun.">
        <title>Genome of Tripterygium wilfordii and identification of cytochrome P450 involved in triptolide biosynthesis.</title>
        <authorList>
            <person name="Tu L."/>
            <person name="Su P."/>
            <person name="Zhang Z."/>
            <person name="Gao L."/>
            <person name="Wang J."/>
            <person name="Hu T."/>
            <person name="Zhou J."/>
            <person name="Zhang Y."/>
            <person name="Zhao Y."/>
            <person name="Liu Y."/>
            <person name="Song Y."/>
            <person name="Tong Y."/>
            <person name="Lu Y."/>
            <person name="Yang J."/>
            <person name="Xu C."/>
            <person name="Jia M."/>
            <person name="Peters R.J."/>
            <person name="Huang L."/>
            <person name="Gao W."/>
        </authorList>
    </citation>
    <scope>NUCLEOTIDE SEQUENCE [LARGE SCALE GENOMIC DNA]</scope>
    <source>
        <strain evidence="11">cv. XIE 37</strain>
        <tissue evidence="10">Leaf</tissue>
    </source>
</reference>
<organism evidence="10 11">
    <name type="scientific">Tripterygium wilfordii</name>
    <name type="common">Thunder God vine</name>
    <dbReference type="NCBI Taxonomy" id="458696"/>
    <lineage>
        <taxon>Eukaryota</taxon>
        <taxon>Viridiplantae</taxon>
        <taxon>Streptophyta</taxon>
        <taxon>Embryophyta</taxon>
        <taxon>Tracheophyta</taxon>
        <taxon>Spermatophyta</taxon>
        <taxon>Magnoliopsida</taxon>
        <taxon>eudicotyledons</taxon>
        <taxon>Gunneridae</taxon>
        <taxon>Pentapetalae</taxon>
        <taxon>rosids</taxon>
        <taxon>fabids</taxon>
        <taxon>Celastrales</taxon>
        <taxon>Celastraceae</taxon>
        <taxon>Tripterygium</taxon>
    </lineage>
</organism>
<feature type="compositionally biased region" description="Gly residues" evidence="7">
    <location>
        <begin position="7"/>
        <end position="16"/>
    </location>
</feature>
<keyword evidence="2" id="KW-0678">Repressor</keyword>
<dbReference type="InterPro" id="IPR032474">
    <property type="entry name" value="Argonaute_N"/>
</dbReference>
<dbReference type="Proteomes" id="UP000593562">
    <property type="component" value="Unassembled WGS sequence"/>
</dbReference>
<protein>
    <submittedName>
        <fullName evidence="10">Protein argonaute 2-like</fullName>
    </submittedName>
</protein>
<feature type="compositionally biased region" description="Gly residues" evidence="7">
    <location>
        <begin position="52"/>
        <end position="84"/>
    </location>
</feature>
<keyword evidence="11" id="KW-1185">Reference proteome</keyword>
<dbReference type="PROSITE" id="PS50821">
    <property type="entry name" value="PAZ"/>
    <property type="match status" value="1"/>
</dbReference>
<dbReference type="Gene3D" id="2.170.260.10">
    <property type="entry name" value="paz domain"/>
    <property type="match status" value="1"/>
</dbReference>
<dbReference type="GO" id="GO:0006417">
    <property type="term" value="P:regulation of translation"/>
    <property type="evidence" value="ECO:0007669"/>
    <property type="project" value="UniProtKB-KW"/>
</dbReference>
<evidence type="ECO:0000313" key="10">
    <source>
        <dbReference type="EMBL" id="KAF5742348.1"/>
    </source>
</evidence>
<dbReference type="AlphaFoldDB" id="A0A7J7D7T0"/>
<dbReference type="CDD" id="cd02846">
    <property type="entry name" value="PAZ_argonaute_like"/>
    <property type="match status" value="1"/>
</dbReference>
<evidence type="ECO:0000256" key="3">
    <source>
        <dbReference type="ARBA" id="ARBA00022845"/>
    </source>
</evidence>
<dbReference type="GO" id="GO:0031047">
    <property type="term" value="P:regulatory ncRNA-mediated gene silencing"/>
    <property type="evidence" value="ECO:0007669"/>
    <property type="project" value="UniProtKB-KW"/>
</dbReference>
<dbReference type="SMART" id="SM00950">
    <property type="entry name" value="Piwi"/>
    <property type="match status" value="1"/>
</dbReference>
<dbReference type="Pfam" id="PF02170">
    <property type="entry name" value="PAZ"/>
    <property type="match status" value="1"/>
</dbReference>
<dbReference type="InterPro" id="IPR003165">
    <property type="entry name" value="Piwi"/>
</dbReference>
<dbReference type="Gene3D" id="3.40.50.2300">
    <property type="match status" value="1"/>
</dbReference>
<dbReference type="EMBL" id="JAAARO010000009">
    <property type="protein sequence ID" value="KAF5742348.1"/>
    <property type="molecule type" value="Genomic_DNA"/>
</dbReference>
<dbReference type="OrthoDB" id="10252740at2759"/>
<dbReference type="PROSITE" id="PS50822">
    <property type="entry name" value="PIWI"/>
    <property type="match status" value="1"/>
</dbReference>
<keyword evidence="6" id="KW-0687">Ribonucleoprotein</keyword>
<dbReference type="InterPro" id="IPR045246">
    <property type="entry name" value="Piwi_ago-like"/>
</dbReference>
<dbReference type="InParanoid" id="A0A7J7D7T0"/>
<name>A0A7J7D7T0_TRIWF</name>
<dbReference type="FunFam" id="2.170.260.10:FF:000008">
    <property type="entry name" value="Protein argonaute 7"/>
    <property type="match status" value="1"/>
</dbReference>
<dbReference type="InterPro" id="IPR003100">
    <property type="entry name" value="PAZ_dom"/>
</dbReference>